<keyword evidence="2" id="KW-0732">Signal</keyword>
<dbReference type="InterPro" id="IPR036909">
    <property type="entry name" value="Cyt_c-like_dom_sf"/>
</dbReference>
<dbReference type="PANTHER" id="PTHR30600:SF10">
    <property type="entry name" value="BLL6722 PROTEIN"/>
    <property type="match status" value="1"/>
</dbReference>
<dbReference type="AlphaFoldDB" id="A0A246GGM4"/>
<keyword evidence="3" id="KW-0560">Oxidoreductase</keyword>
<dbReference type="EMBL" id="MTCZ01000136">
    <property type="protein sequence ID" value="OWP83277.1"/>
    <property type="molecule type" value="Genomic_DNA"/>
</dbReference>
<dbReference type="Gene3D" id="1.10.760.10">
    <property type="entry name" value="Cytochrome c-like domain"/>
    <property type="match status" value="1"/>
</dbReference>
<dbReference type="PANTHER" id="PTHR30600">
    <property type="entry name" value="CYTOCHROME C PEROXIDASE-RELATED"/>
    <property type="match status" value="1"/>
</dbReference>
<organism evidence="5 6">
    <name type="scientific">Flavobacterium davisii</name>
    <dbReference type="NCBI Taxonomy" id="2906077"/>
    <lineage>
        <taxon>Bacteria</taxon>
        <taxon>Pseudomonadati</taxon>
        <taxon>Bacteroidota</taxon>
        <taxon>Flavobacteriia</taxon>
        <taxon>Flavobacteriales</taxon>
        <taxon>Flavobacteriaceae</taxon>
        <taxon>Flavobacterium</taxon>
    </lineage>
</organism>
<comment type="caution">
    <text evidence="5">The sequence shown here is derived from an EMBL/GenBank/DDBJ whole genome shotgun (WGS) entry which is preliminary data.</text>
</comment>
<dbReference type="Proteomes" id="UP000197768">
    <property type="component" value="Unassembled WGS sequence"/>
</dbReference>
<comment type="subcellular location">
    <subcellularLocation>
        <location evidence="1">Cell envelope</location>
    </subcellularLocation>
</comment>
<dbReference type="InterPro" id="IPR051395">
    <property type="entry name" value="Cytochrome_c_Peroxidase/MauG"/>
</dbReference>
<evidence type="ECO:0000313" key="5">
    <source>
        <dbReference type="EMBL" id="OWP83277.1"/>
    </source>
</evidence>
<dbReference type="InterPro" id="IPR004852">
    <property type="entry name" value="Di-haem_cyt_c_peroxidsae"/>
</dbReference>
<dbReference type="GO" id="GO:0020037">
    <property type="term" value="F:heme binding"/>
    <property type="evidence" value="ECO:0007669"/>
    <property type="project" value="InterPro"/>
</dbReference>
<dbReference type="GO" id="GO:0009055">
    <property type="term" value="F:electron transfer activity"/>
    <property type="evidence" value="ECO:0007669"/>
    <property type="project" value="InterPro"/>
</dbReference>
<dbReference type="GO" id="GO:0004130">
    <property type="term" value="F:cytochrome-c peroxidase activity"/>
    <property type="evidence" value="ECO:0007669"/>
    <property type="project" value="TreeGrafter"/>
</dbReference>
<dbReference type="SUPFAM" id="SSF46626">
    <property type="entry name" value="Cytochrome c"/>
    <property type="match status" value="1"/>
</dbReference>
<feature type="domain" description="Di-haem cytochrome c peroxidase" evidence="4">
    <location>
        <begin position="1"/>
        <end position="63"/>
    </location>
</feature>
<evidence type="ECO:0000256" key="2">
    <source>
        <dbReference type="ARBA" id="ARBA00022729"/>
    </source>
</evidence>
<reference evidence="5 6" key="1">
    <citation type="journal article" date="2017" name="Infect. Genet. Evol.">
        <title>Comparative genome analysis of fish pathogen Flavobacterium columnare reveals extensive sequence diversity within the species.</title>
        <authorList>
            <person name="Kayansamruaj P."/>
            <person name="Dong H.T."/>
            <person name="Hirono I."/>
            <person name="Kondo H."/>
            <person name="Senapin S."/>
            <person name="Rodkhum C."/>
        </authorList>
    </citation>
    <scope>NUCLEOTIDE SEQUENCE [LARGE SCALE GENOMIC DNA]</scope>
    <source>
        <strain evidence="5 6">1215</strain>
    </source>
</reference>
<evidence type="ECO:0000313" key="6">
    <source>
        <dbReference type="Proteomes" id="UP000197768"/>
    </source>
</evidence>
<evidence type="ECO:0000256" key="3">
    <source>
        <dbReference type="ARBA" id="ARBA00023002"/>
    </source>
</evidence>
<protein>
    <recommendedName>
        <fullName evidence="4">Di-haem cytochrome c peroxidase domain-containing protein</fullName>
    </recommendedName>
</protein>
<gene>
    <name evidence="5" type="ORF">BWK59_11330</name>
</gene>
<dbReference type="Pfam" id="PF03150">
    <property type="entry name" value="CCP_MauG"/>
    <property type="match status" value="1"/>
</dbReference>
<evidence type="ECO:0000256" key="1">
    <source>
        <dbReference type="ARBA" id="ARBA00004196"/>
    </source>
</evidence>
<evidence type="ECO:0000259" key="4">
    <source>
        <dbReference type="Pfam" id="PF03150"/>
    </source>
</evidence>
<accession>A0A246GGM4</accession>
<name>A0A246GGM4_9FLAO</name>
<sequence>MHGSFKTALAKINSNPTYIQKFKKVFLNEKVVREQHVLKSLASFIRTLAPLNSRFDNYLQGTASLTSNETKGFNLFMGKGKCATCHFFPLFNGSVPPLYQKMESEVLGCSYKTKRSFIRS</sequence>
<dbReference type="GO" id="GO:0030313">
    <property type="term" value="C:cell envelope"/>
    <property type="evidence" value="ECO:0007669"/>
    <property type="project" value="UniProtKB-SubCell"/>
</dbReference>
<proteinExistence type="predicted"/>